<feature type="compositionally biased region" description="Basic and acidic residues" evidence="2">
    <location>
        <begin position="209"/>
        <end position="230"/>
    </location>
</feature>
<evidence type="ECO:0000313" key="5">
    <source>
        <dbReference type="Proteomes" id="UP000596661"/>
    </source>
</evidence>
<dbReference type="AlphaFoldDB" id="A0A803PMN3"/>
<organism evidence="4 5">
    <name type="scientific">Cannabis sativa</name>
    <name type="common">Hemp</name>
    <name type="synonym">Marijuana</name>
    <dbReference type="NCBI Taxonomy" id="3483"/>
    <lineage>
        <taxon>Eukaryota</taxon>
        <taxon>Viridiplantae</taxon>
        <taxon>Streptophyta</taxon>
        <taxon>Embryophyta</taxon>
        <taxon>Tracheophyta</taxon>
        <taxon>Spermatophyta</taxon>
        <taxon>Magnoliopsida</taxon>
        <taxon>eudicotyledons</taxon>
        <taxon>Gunneridae</taxon>
        <taxon>Pentapetalae</taxon>
        <taxon>rosids</taxon>
        <taxon>fabids</taxon>
        <taxon>Rosales</taxon>
        <taxon>Cannabaceae</taxon>
        <taxon>Cannabis</taxon>
    </lineage>
</organism>
<dbReference type="EMBL" id="UZAU01000545">
    <property type="status" value="NOT_ANNOTATED_CDS"/>
    <property type="molecule type" value="Genomic_DNA"/>
</dbReference>
<sequence>MTLLQAVYGQLPLSISSYTGGTTTIQAVEEDLLTRDALLQQLKVNLQKAHNRMQQQANKKRRDIEFQSGDLVLVKLQPYHQSTVAQRLNSKLCRRYFGPCKVVARQGEVAYTLELSANSHIHPTFHVSLLKPFHGPLPVRSYQLSELTVANRPMMYKITNLEDKVVFEEGRSDSPAQDLSPIKLDSEAIREGIRDWIESSAQEEDPTREEELTLVEKENQQKESNEEKSACGRRNRVRPKWLTDFVRMERC</sequence>
<evidence type="ECO:0000259" key="3">
    <source>
        <dbReference type="PROSITE" id="PS50832"/>
    </source>
</evidence>
<dbReference type="PANTHER" id="PTHR46148">
    <property type="entry name" value="CHROMO DOMAIN-CONTAINING PROTEIN"/>
    <property type="match status" value="1"/>
</dbReference>
<protein>
    <recommendedName>
        <fullName evidence="3">S1-like domain-containing protein</fullName>
    </recommendedName>
</protein>
<accession>A0A803PMN3</accession>
<dbReference type="Pfam" id="PF24626">
    <property type="entry name" value="SH3_Tf2-1"/>
    <property type="match status" value="1"/>
</dbReference>
<feature type="domain" description="S1-like" evidence="3">
    <location>
        <begin position="41"/>
        <end position="97"/>
    </location>
</feature>
<keyword evidence="1" id="KW-0396">Initiation factor</keyword>
<name>A0A803PMN3_CANSA</name>
<dbReference type="InterPro" id="IPR006196">
    <property type="entry name" value="RNA-binding_domain_S1_IF1"/>
</dbReference>
<dbReference type="GO" id="GO:0003723">
    <property type="term" value="F:RNA binding"/>
    <property type="evidence" value="ECO:0007669"/>
    <property type="project" value="InterPro"/>
</dbReference>
<reference evidence="4" key="1">
    <citation type="submission" date="2018-11" db="EMBL/GenBank/DDBJ databases">
        <authorList>
            <person name="Grassa J C."/>
        </authorList>
    </citation>
    <scope>NUCLEOTIDE SEQUENCE [LARGE SCALE GENOMIC DNA]</scope>
</reference>
<dbReference type="Gramene" id="evm.model.05.1754">
    <property type="protein sequence ID" value="cds.evm.model.05.1754"/>
    <property type="gene ID" value="evm.TU.05.1754"/>
</dbReference>
<dbReference type="PANTHER" id="PTHR46148:SF52">
    <property type="entry name" value="OS04G0603800 PROTEIN"/>
    <property type="match status" value="1"/>
</dbReference>
<dbReference type="Proteomes" id="UP000596661">
    <property type="component" value="Chromosome 5"/>
</dbReference>
<dbReference type="EnsemblPlants" id="evm.model.05.1754">
    <property type="protein sequence ID" value="cds.evm.model.05.1754"/>
    <property type="gene ID" value="evm.TU.05.1754"/>
</dbReference>
<reference evidence="4" key="2">
    <citation type="submission" date="2021-03" db="UniProtKB">
        <authorList>
            <consortium name="EnsemblPlants"/>
        </authorList>
    </citation>
    <scope>IDENTIFICATION</scope>
</reference>
<dbReference type="PROSITE" id="PS50832">
    <property type="entry name" value="S1_IF1_TYPE"/>
    <property type="match status" value="1"/>
</dbReference>
<proteinExistence type="predicted"/>
<evidence type="ECO:0000313" key="4">
    <source>
        <dbReference type="EnsemblPlants" id="cds.evm.model.05.1754"/>
    </source>
</evidence>
<evidence type="ECO:0000256" key="2">
    <source>
        <dbReference type="SAM" id="MobiDB-lite"/>
    </source>
</evidence>
<dbReference type="GO" id="GO:0003743">
    <property type="term" value="F:translation initiation factor activity"/>
    <property type="evidence" value="ECO:0007669"/>
    <property type="project" value="UniProtKB-UniRule"/>
</dbReference>
<dbReference type="InterPro" id="IPR056924">
    <property type="entry name" value="SH3_Tf2-1"/>
</dbReference>
<evidence type="ECO:0000256" key="1">
    <source>
        <dbReference type="PROSITE-ProRule" id="PRU00181"/>
    </source>
</evidence>
<feature type="region of interest" description="Disordered" evidence="2">
    <location>
        <begin position="197"/>
        <end position="233"/>
    </location>
</feature>
<keyword evidence="5" id="KW-1185">Reference proteome</keyword>
<keyword evidence="1" id="KW-0648">Protein biosynthesis</keyword>